<protein>
    <recommendedName>
        <fullName evidence="5">MspA family protein</fullName>
    </recommendedName>
</protein>
<dbReference type="RefSeq" id="WP_123926506.1">
    <property type="nucleotide sequence ID" value="NZ_JBPSDP010000003.1"/>
</dbReference>
<evidence type="ECO:0000256" key="2">
    <source>
        <dbReference type="SAM" id="SignalP"/>
    </source>
</evidence>
<reference evidence="3 4" key="1">
    <citation type="submission" date="2018-11" db="EMBL/GenBank/DDBJ databases">
        <title>Draft genome sequence of Gordonia sp. RS15-1S isolated from rice stems.</title>
        <authorList>
            <person name="Muangham S."/>
        </authorList>
    </citation>
    <scope>NUCLEOTIDE SEQUENCE [LARGE SCALE GENOMIC DNA]</scope>
    <source>
        <strain evidence="3 4">RS15-1S</strain>
    </source>
</reference>
<feature type="region of interest" description="Disordered" evidence="1">
    <location>
        <begin position="114"/>
        <end position="136"/>
    </location>
</feature>
<dbReference type="AlphaFoldDB" id="A0A3N4HFB9"/>
<evidence type="ECO:0000313" key="3">
    <source>
        <dbReference type="EMBL" id="RPA65314.1"/>
    </source>
</evidence>
<evidence type="ECO:0000256" key="1">
    <source>
        <dbReference type="SAM" id="MobiDB-lite"/>
    </source>
</evidence>
<organism evidence="3 4">
    <name type="scientific">Gordonia oryzae</name>
    <dbReference type="NCBI Taxonomy" id="2487349"/>
    <lineage>
        <taxon>Bacteria</taxon>
        <taxon>Bacillati</taxon>
        <taxon>Actinomycetota</taxon>
        <taxon>Actinomycetes</taxon>
        <taxon>Mycobacteriales</taxon>
        <taxon>Gordoniaceae</taxon>
        <taxon>Gordonia</taxon>
    </lineage>
</organism>
<gene>
    <name evidence="3" type="ORF">EF294_05680</name>
</gene>
<feature type="compositionally biased region" description="Low complexity" evidence="1">
    <location>
        <begin position="116"/>
        <end position="130"/>
    </location>
</feature>
<dbReference type="EMBL" id="RKMH01000003">
    <property type="protein sequence ID" value="RPA65314.1"/>
    <property type="molecule type" value="Genomic_DNA"/>
</dbReference>
<evidence type="ECO:0008006" key="5">
    <source>
        <dbReference type="Google" id="ProtNLM"/>
    </source>
</evidence>
<name>A0A3N4HFB9_9ACTN</name>
<dbReference type="Pfam" id="PF09203">
    <property type="entry name" value="MspA"/>
    <property type="match status" value="1"/>
</dbReference>
<dbReference type="InterPro" id="IPR015286">
    <property type="entry name" value="Porin_fam_mycobact-type"/>
</dbReference>
<keyword evidence="2" id="KW-0732">Signal</keyword>
<proteinExistence type="predicted"/>
<feature type="signal peptide" evidence="2">
    <location>
        <begin position="1"/>
        <end position="30"/>
    </location>
</feature>
<dbReference type="Proteomes" id="UP000267536">
    <property type="component" value="Unassembled WGS sequence"/>
</dbReference>
<dbReference type="Gene3D" id="2.60.40.1650">
    <property type="entry name" value="Porin MspA (Ig-like beta-sandwich domain)"/>
    <property type="match status" value="2"/>
</dbReference>
<keyword evidence="4" id="KW-1185">Reference proteome</keyword>
<dbReference type="OrthoDB" id="4540215at2"/>
<feature type="chain" id="PRO_5039144489" description="MspA family protein" evidence="2">
    <location>
        <begin position="31"/>
        <end position="223"/>
    </location>
</feature>
<sequence>MTISVQRLIVKSAPVAIGAAALLSAAGVAAADVHVALPSQTDTQRLGDGTVVTVTRTGETANINPSLGGTPLHRNAWVSASYAVHTSAKAKKIKVQAGYIVGCQINISGVTGSGNGSDTVSTTSGAASSTGVGGGGQLTIGPGQAANVYVNDVESADDFGNDKHSSSVSFKGVDSAKLSYVNETIQINGCGGYAQARSYAKVTVVTSNAEQISTFYGKPFSLG</sequence>
<evidence type="ECO:0000313" key="4">
    <source>
        <dbReference type="Proteomes" id="UP000267536"/>
    </source>
</evidence>
<comment type="caution">
    <text evidence="3">The sequence shown here is derived from an EMBL/GenBank/DDBJ whole genome shotgun (WGS) entry which is preliminary data.</text>
</comment>
<accession>A0A3N4HFB9</accession>